<feature type="compositionally biased region" description="Polar residues" evidence="1">
    <location>
        <begin position="30"/>
        <end position="48"/>
    </location>
</feature>
<gene>
    <name evidence="2" type="ORF">F5Z01DRAFT_197724</name>
</gene>
<proteinExistence type="predicted"/>
<name>A0A9P8CW74_9HYPO</name>
<feature type="compositionally biased region" description="Polar residues" evidence="1">
    <location>
        <begin position="79"/>
        <end position="88"/>
    </location>
</feature>
<dbReference type="Proteomes" id="UP000887229">
    <property type="component" value="Unassembled WGS sequence"/>
</dbReference>
<feature type="region of interest" description="Disordered" evidence="1">
    <location>
        <begin position="1"/>
        <end position="92"/>
    </location>
</feature>
<evidence type="ECO:0000313" key="3">
    <source>
        <dbReference type="Proteomes" id="UP000887229"/>
    </source>
</evidence>
<sequence length="405" mass="45374">MEPRSSNSQRPGSSPQPKVERAETEAGPASWTSQTEAGSFNANSTITARATEFEHTNDSISRTATEALDSPCEEPQSRDPASSATDNLSGRGEKMRDVVDDLWQLAARFNETVDYTKHNWAGDGIVGLDGGHLDDISYLMSDAEGIPHHPFFSLYDHWNTHVAPLLRVTSGHITEDDNVEALDLVTEPMSTVLEGDPHRKQPVALIDNDPRTETHGLCVELMKLQERIQARLATNGDHCPISGTTTSLPNDNENPLLWFIHELYQLREKGKQMTMVLDADTEWQQLARTLTTKPNQILWVLHAFLSAYQAQTEKDKKTLEGRITDLETRSTISTRRHEAIVAAHKDAKSMFDDPTTRPLRSHIEELREVLRNQRLETTKAKEEGAYWKRKCEAISEAESAAGLDD</sequence>
<keyword evidence="3" id="KW-1185">Reference proteome</keyword>
<dbReference type="RefSeq" id="XP_046122390.1">
    <property type="nucleotide sequence ID" value="XM_046258064.1"/>
</dbReference>
<reference evidence="2" key="1">
    <citation type="journal article" date="2021" name="IMA Fungus">
        <title>Genomic characterization of three marine fungi, including Emericellopsis atlantica sp. nov. with signatures of a generalist lifestyle and marine biomass degradation.</title>
        <authorList>
            <person name="Hagestad O.C."/>
            <person name="Hou L."/>
            <person name="Andersen J.H."/>
            <person name="Hansen E.H."/>
            <person name="Altermark B."/>
            <person name="Li C."/>
            <person name="Kuhnert E."/>
            <person name="Cox R.J."/>
            <person name="Crous P.W."/>
            <person name="Spatafora J.W."/>
            <person name="Lail K."/>
            <person name="Amirebrahimi M."/>
            <person name="Lipzen A."/>
            <person name="Pangilinan J."/>
            <person name="Andreopoulos W."/>
            <person name="Hayes R.D."/>
            <person name="Ng V."/>
            <person name="Grigoriev I.V."/>
            <person name="Jackson S.A."/>
            <person name="Sutton T.D.S."/>
            <person name="Dobson A.D.W."/>
            <person name="Rama T."/>
        </authorList>
    </citation>
    <scope>NUCLEOTIDE SEQUENCE</scope>
    <source>
        <strain evidence="2">TS7</strain>
    </source>
</reference>
<comment type="caution">
    <text evidence="2">The sequence shown here is derived from an EMBL/GenBank/DDBJ whole genome shotgun (WGS) entry which is preliminary data.</text>
</comment>
<protein>
    <submittedName>
        <fullName evidence="2">Uncharacterized protein</fullName>
    </submittedName>
</protein>
<organism evidence="2 3">
    <name type="scientific">Emericellopsis atlantica</name>
    <dbReference type="NCBI Taxonomy" id="2614577"/>
    <lineage>
        <taxon>Eukaryota</taxon>
        <taxon>Fungi</taxon>
        <taxon>Dikarya</taxon>
        <taxon>Ascomycota</taxon>
        <taxon>Pezizomycotina</taxon>
        <taxon>Sordariomycetes</taxon>
        <taxon>Hypocreomycetidae</taxon>
        <taxon>Hypocreales</taxon>
        <taxon>Bionectriaceae</taxon>
        <taxon>Emericellopsis</taxon>
    </lineage>
</organism>
<evidence type="ECO:0000256" key="1">
    <source>
        <dbReference type="SAM" id="MobiDB-lite"/>
    </source>
</evidence>
<dbReference type="AlphaFoldDB" id="A0A9P8CW74"/>
<evidence type="ECO:0000313" key="2">
    <source>
        <dbReference type="EMBL" id="KAG9258466.1"/>
    </source>
</evidence>
<accession>A0A9P8CW74</accession>
<dbReference type="EMBL" id="MU251243">
    <property type="protein sequence ID" value="KAG9258466.1"/>
    <property type="molecule type" value="Genomic_DNA"/>
</dbReference>
<dbReference type="GeneID" id="70288967"/>
<feature type="compositionally biased region" description="Polar residues" evidence="1">
    <location>
        <begin position="1"/>
        <end position="16"/>
    </location>
</feature>